<dbReference type="InterPro" id="IPR027417">
    <property type="entry name" value="P-loop_NTPase"/>
</dbReference>
<evidence type="ECO:0000313" key="6">
    <source>
        <dbReference type="Proteomes" id="UP000284547"/>
    </source>
</evidence>
<dbReference type="Pfam" id="PF00437">
    <property type="entry name" value="T2SSE"/>
    <property type="match status" value="1"/>
</dbReference>
<dbReference type="SUPFAM" id="SSF52540">
    <property type="entry name" value="P-loop containing nucleoside triphosphate hydrolases"/>
    <property type="match status" value="1"/>
</dbReference>
<comment type="similarity">
    <text evidence="1">Belongs to the GSP E family.</text>
</comment>
<dbReference type="SMART" id="SM00382">
    <property type="entry name" value="AAA"/>
    <property type="match status" value="1"/>
</dbReference>
<gene>
    <name evidence="5" type="ORF">D1012_17705</name>
</gene>
<dbReference type="Gene3D" id="1.10.40.70">
    <property type="match status" value="1"/>
</dbReference>
<dbReference type="PANTHER" id="PTHR30258:SF2">
    <property type="entry name" value="COMG OPERON PROTEIN 1"/>
    <property type="match status" value="1"/>
</dbReference>
<dbReference type="InterPro" id="IPR007831">
    <property type="entry name" value="T2SS_GspE_N"/>
</dbReference>
<dbReference type="AlphaFoldDB" id="A0A411YYC4"/>
<keyword evidence="2" id="KW-0547">Nucleotide-binding</keyword>
<accession>A0A411YYC4</accession>
<dbReference type="EMBL" id="QWEY01000011">
    <property type="protein sequence ID" value="RGP35897.1"/>
    <property type="molecule type" value="Genomic_DNA"/>
</dbReference>
<evidence type="ECO:0000256" key="3">
    <source>
        <dbReference type="ARBA" id="ARBA00022840"/>
    </source>
</evidence>
<dbReference type="GO" id="GO:0016887">
    <property type="term" value="F:ATP hydrolysis activity"/>
    <property type="evidence" value="ECO:0007669"/>
    <property type="project" value="TreeGrafter"/>
</dbReference>
<evidence type="ECO:0000313" key="5">
    <source>
        <dbReference type="EMBL" id="RGP35897.1"/>
    </source>
</evidence>
<keyword evidence="3" id="KW-0067">ATP-binding</keyword>
<evidence type="ECO:0000259" key="4">
    <source>
        <dbReference type="SMART" id="SM00382"/>
    </source>
</evidence>
<protein>
    <submittedName>
        <fullName evidence="5">Type II/IV secretion system protein</fullName>
    </submittedName>
</protein>
<comment type="caution">
    <text evidence="5">The sequence shown here is derived from an EMBL/GenBank/DDBJ whole genome shotgun (WGS) entry which is preliminary data.</text>
</comment>
<dbReference type="CDD" id="cd01129">
    <property type="entry name" value="PulE-GspE-like"/>
    <property type="match status" value="1"/>
</dbReference>
<evidence type="ECO:0000256" key="2">
    <source>
        <dbReference type="ARBA" id="ARBA00022741"/>
    </source>
</evidence>
<sequence>MTPQAAAKVPARRERRSIAMVARSDSEQGLVDALLSANVANAEGLARAQALAAREGGRIDRILLKLGLVEEDALLTALSKLHDIPMLSPDRHTAETAAISTLTPDYLLAHMAVPLEHEGPGVLLAMADPLDQGTSAEIGFLLDKSVSVVAATSAEVRALLTRATDKSGHDETGVAQTDRDSEDLRRAEFDGPVIRFVQDMLSDAVLAQASDIHVEATDGVLGLRYRLHGVLVPQPVPPQLTPGSVVARLKVMAGLNVAERRLPQDGRLQAIIAGRRVDFRFSSLPTHAGESIVARVLDPKALRLGWAQLGFDPDIVAWIKGILNRPSGLFLVTGPTGSGKTTTLYTALSHLNTPGRKIITVEDPVEYQLAGMQQIQVQEEVGLTFATVLRSVLRHDPNIIMVGEIRDAETAEIAVRAAQVGRLVLSTLHTNSAAGAVNRLTDLGVSEFLLRDVLRGVLAQELRLVNCTTCGGTGCDACNQTGVGKRTLIADRLDFTAGTGA</sequence>
<dbReference type="GO" id="GO:0005524">
    <property type="term" value="F:ATP binding"/>
    <property type="evidence" value="ECO:0007669"/>
    <property type="project" value="UniProtKB-KW"/>
</dbReference>
<dbReference type="GO" id="GO:0005886">
    <property type="term" value="C:plasma membrane"/>
    <property type="evidence" value="ECO:0007669"/>
    <property type="project" value="TreeGrafter"/>
</dbReference>
<dbReference type="Pfam" id="PF05157">
    <property type="entry name" value="MshEN"/>
    <property type="match status" value="1"/>
</dbReference>
<dbReference type="InterPro" id="IPR003593">
    <property type="entry name" value="AAA+_ATPase"/>
</dbReference>
<proteinExistence type="inferred from homology"/>
<dbReference type="SUPFAM" id="SSF160246">
    <property type="entry name" value="EspE N-terminal domain-like"/>
    <property type="match status" value="1"/>
</dbReference>
<dbReference type="PANTHER" id="PTHR30258">
    <property type="entry name" value="TYPE II SECRETION SYSTEM PROTEIN GSPE-RELATED"/>
    <property type="match status" value="1"/>
</dbReference>
<dbReference type="InterPro" id="IPR001482">
    <property type="entry name" value="T2SS/T4SS_dom"/>
</dbReference>
<organism evidence="5 6">
    <name type="scientific">Pseudotabrizicola alkalilacus</name>
    <dbReference type="NCBI Taxonomy" id="2305252"/>
    <lineage>
        <taxon>Bacteria</taxon>
        <taxon>Pseudomonadati</taxon>
        <taxon>Pseudomonadota</taxon>
        <taxon>Alphaproteobacteria</taxon>
        <taxon>Rhodobacterales</taxon>
        <taxon>Paracoccaceae</taxon>
        <taxon>Pseudotabrizicola</taxon>
    </lineage>
</organism>
<dbReference type="Gene3D" id="3.30.450.90">
    <property type="match status" value="1"/>
</dbReference>
<dbReference type="Gene3D" id="3.30.300.160">
    <property type="entry name" value="Type II secretion system, protein E, N-terminal domain"/>
    <property type="match status" value="1"/>
</dbReference>
<dbReference type="Proteomes" id="UP000284547">
    <property type="component" value="Unassembled WGS sequence"/>
</dbReference>
<feature type="domain" description="AAA+ ATPase" evidence="4">
    <location>
        <begin position="326"/>
        <end position="468"/>
    </location>
</feature>
<dbReference type="Gene3D" id="3.40.50.300">
    <property type="entry name" value="P-loop containing nucleotide triphosphate hydrolases"/>
    <property type="match status" value="1"/>
</dbReference>
<name>A0A411YYC4_9RHOB</name>
<evidence type="ECO:0000256" key="1">
    <source>
        <dbReference type="ARBA" id="ARBA00006611"/>
    </source>
</evidence>
<reference evidence="5 6" key="1">
    <citation type="submission" date="2018-08" db="EMBL/GenBank/DDBJ databases">
        <title>Flavobacterium tibetense sp. nov., isolated from a wetland YonghuCo on Tibetan Plateau.</title>
        <authorList>
            <person name="Phurbu D."/>
            <person name="Lu H."/>
            <person name="Xing P."/>
        </authorList>
    </citation>
    <scope>NUCLEOTIDE SEQUENCE [LARGE SCALE GENOMIC DNA]</scope>
    <source>
        <strain evidence="5 6">DJC</strain>
    </source>
</reference>
<dbReference type="InterPro" id="IPR037257">
    <property type="entry name" value="T2SS_E_N_sf"/>
</dbReference>
<keyword evidence="6" id="KW-1185">Reference proteome</keyword>